<keyword evidence="15" id="KW-0347">Helicase</keyword>
<dbReference type="RefSeq" id="WP_201372652.1">
    <property type="nucleotide sequence ID" value="NZ_BNJG01000002.1"/>
</dbReference>
<evidence type="ECO:0000313" key="15">
    <source>
        <dbReference type="EMBL" id="GHO56071.1"/>
    </source>
</evidence>
<comment type="subunit">
    <text evidence="3 11">The type I restriction/modification system is composed of three polypeptides R, M and S.</text>
</comment>
<evidence type="ECO:0000313" key="16">
    <source>
        <dbReference type="Proteomes" id="UP000654345"/>
    </source>
</evidence>
<dbReference type="Gene3D" id="3.40.50.300">
    <property type="entry name" value="P-loop containing nucleotide triphosphate hydrolases"/>
    <property type="match status" value="2"/>
</dbReference>
<dbReference type="Pfam" id="PF11867">
    <property type="entry name" value="T1RH-like_C"/>
    <property type="match status" value="1"/>
</dbReference>
<evidence type="ECO:0000256" key="12">
    <source>
        <dbReference type="SAM" id="Coils"/>
    </source>
</evidence>
<dbReference type="InterPro" id="IPR027417">
    <property type="entry name" value="P-loop_NTPase"/>
</dbReference>
<evidence type="ECO:0000256" key="7">
    <source>
        <dbReference type="ARBA" id="ARBA00022759"/>
    </source>
</evidence>
<proteinExistence type="inferred from homology"/>
<evidence type="ECO:0000256" key="5">
    <source>
        <dbReference type="ARBA" id="ARBA00022741"/>
    </source>
</evidence>
<feature type="region of interest" description="Disordered" evidence="13">
    <location>
        <begin position="392"/>
        <end position="414"/>
    </location>
</feature>
<evidence type="ECO:0000256" key="13">
    <source>
        <dbReference type="SAM" id="MobiDB-lite"/>
    </source>
</evidence>
<feature type="domain" description="Helicase ATP-binding" evidence="14">
    <location>
        <begin position="292"/>
        <end position="476"/>
    </location>
</feature>
<accession>A0ABQ3UTQ2</accession>
<evidence type="ECO:0000256" key="9">
    <source>
        <dbReference type="ARBA" id="ARBA00022840"/>
    </source>
</evidence>
<dbReference type="Proteomes" id="UP000654345">
    <property type="component" value="Unassembled WGS sequence"/>
</dbReference>
<dbReference type="EMBL" id="BNJG01000002">
    <property type="protein sequence ID" value="GHO56071.1"/>
    <property type="molecule type" value="Genomic_DNA"/>
</dbReference>
<dbReference type="EC" id="3.1.21.3" evidence="11"/>
<dbReference type="InterPro" id="IPR021810">
    <property type="entry name" value="T1RH-like_C"/>
</dbReference>
<evidence type="ECO:0000256" key="1">
    <source>
        <dbReference type="ARBA" id="ARBA00000851"/>
    </source>
</evidence>
<keyword evidence="4" id="KW-0540">Nuclease</keyword>
<name>A0ABQ3UTQ2_9CHLR</name>
<dbReference type="InterPro" id="IPR040980">
    <property type="entry name" value="SWI2_SNF2"/>
</dbReference>
<dbReference type="InterPro" id="IPR004473">
    <property type="entry name" value="Restrct_endonuc_typeI_HsdR"/>
</dbReference>
<dbReference type="PANTHER" id="PTHR30195">
    <property type="entry name" value="TYPE I SITE-SPECIFIC DEOXYRIBONUCLEASE PROTEIN SUBUNIT M AND R"/>
    <property type="match status" value="1"/>
</dbReference>
<keyword evidence="12" id="KW-0175">Coiled coil</keyword>
<evidence type="ECO:0000256" key="4">
    <source>
        <dbReference type="ARBA" id="ARBA00022722"/>
    </source>
</evidence>
<evidence type="ECO:0000256" key="3">
    <source>
        <dbReference type="ARBA" id="ARBA00011296"/>
    </source>
</evidence>
<dbReference type="CDD" id="cd18800">
    <property type="entry name" value="SF2_C_EcoR124I-like"/>
    <property type="match status" value="1"/>
</dbReference>
<comment type="similarity">
    <text evidence="2 11">Belongs to the HsdR family.</text>
</comment>
<keyword evidence="9 11" id="KW-0067">ATP-binding</keyword>
<sequence length="1101" mass="128030">MYEYNELNRIEKPAIDLFTQLGYTPKNAYYDKAGPYSALGRQHESEVVLVKYLRPALEELNKDILSPIAEQAEDLIGQAIEEIRKDRSDRSLAEANREVYQLLKEGVKIPLAGENKRDETQSITLRYIDWEEAGNNNYLLVSQLWIRHDIYNRRTDLLGFVNGIPLIFVEFKAIHERLEHAYNNNLKDYKTYIPQLFWYNAFIILSNGRESRIGSLTAGWEHFSTWTRIEREDEPPRASLETIIRGTCQPKRLLDMVENFTLFSDESGGVKKIIARNHQYLGVNNAIEILKHRKEYDDKLGVFWHTQGSGKSYSMVFFVQKVHYKLKGDWTFLIVTDREDLDKQIYQTFKNANVVKGNETHARGGKHLQQLLKENHRVIFTTIQKFHLRKLNEGEKTKKEAKPKKPAKKERKKYPALTDRSNIIVISDEAHRSQYADLSQNMREALPYAAFIGFTGTPLIEGEEREETRKKFGDYISKYNFGHSIEDGTTVPLFYENRSPEIQVINSEINTQISEVLAEAEAEEEEEEGVQKKFKELYNIITLEPRLETIAEDIAQHFMRRGYRGKAMVVSIDKMTAVKMYNKVQKYWRIEIDKLKAQLQATDENDETQEDLRAKLQHDINYMEATDMAVVVSSEQNEDEKFKKKGLDIQTHRRRMETEDLEGMFKSPIHNLRIVFVCAMWMTGFDVPSLSTVYLDKPMRNHTLMQTIARANRVFRNRENGLKVNGLIVDYLGIFNDIRKALAIYASNRDKNTDPADKGDMPIRNKRVLLPYLQGAVREVEEFCQKQDIDLPAILATSTMDSIHLLADATNKIVKNDQTQKQYVSLAASAERYYNAMLPNREIRETYEKRVALVVEIARILYSLKEPTDVSSIMENINNLMSESVTTKDYVVRKVDESTSQYILPERIDLSKIDYQALAEDFNAGNQAIKYDRLRGKVAGKVQYMLRRNKKRVNYQEEFQRMIDEYNQGSANQEIHYYKLLQFMKKLGEEDERHVKEGLTEEELALYDIVLLPDIKLTEDEKDRIKIIVRKLLATLKNEKLRSDWNTKQAVKAQVRNAIKASLTEMPNPYLQELNMLGVKIYEHIASTYDGMGKSIYDEAS</sequence>
<evidence type="ECO:0000259" key="14">
    <source>
        <dbReference type="PROSITE" id="PS51192"/>
    </source>
</evidence>
<keyword evidence="6 11" id="KW-0680">Restriction system</keyword>
<dbReference type="InterPro" id="IPR007409">
    <property type="entry name" value="Restrct_endonuc_type1_HsdR_N"/>
</dbReference>
<keyword evidence="7" id="KW-0255">Endonuclease</keyword>
<keyword evidence="5 11" id="KW-0547">Nucleotide-binding</keyword>
<evidence type="ECO:0000256" key="8">
    <source>
        <dbReference type="ARBA" id="ARBA00022801"/>
    </source>
</evidence>
<evidence type="ECO:0000256" key="10">
    <source>
        <dbReference type="ARBA" id="ARBA00023125"/>
    </source>
</evidence>
<dbReference type="PROSITE" id="PS51192">
    <property type="entry name" value="HELICASE_ATP_BIND_1"/>
    <property type="match status" value="1"/>
</dbReference>
<feature type="compositionally biased region" description="Basic residues" evidence="13">
    <location>
        <begin position="401"/>
        <end position="414"/>
    </location>
</feature>
<evidence type="ECO:0000256" key="2">
    <source>
        <dbReference type="ARBA" id="ARBA00008598"/>
    </source>
</evidence>
<comment type="catalytic activity">
    <reaction evidence="1 11">
        <text>Endonucleolytic cleavage of DNA to give random double-stranded fragments with terminal 5'-phosphates, ATP is simultaneously hydrolyzed.</text>
        <dbReference type="EC" id="3.1.21.3"/>
    </reaction>
</comment>
<dbReference type="Pfam" id="PF18766">
    <property type="entry name" value="SWI2_SNF2"/>
    <property type="match status" value="1"/>
</dbReference>
<dbReference type="PANTHER" id="PTHR30195:SF15">
    <property type="entry name" value="TYPE I RESTRICTION ENZYME HINDI ENDONUCLEASE SUBUNIT"/>
    <property type="match status" value="1"/>
</dbReference>
<evidence type="ECO:0000256" key="11">
    <source>
        <dbReference type="RuleBase" id="RU364115"/>
    </source>
</evidence>
<dbReference type="InterPro" id="IPR055180">
    <property type="entry name" value="HsdR_RecA-like_helicase_dom_2"/>
</dbReference>
<dbReference type="CDD" id="cd22332">
    <property type="entry name" value="HsdR_N"/>
    <property type="match status" value="1"/>
</dbReference>
<dbReference type="InterPro" id="IPR051268">
    <property type="entry name" value="Type-I_R_enzyme_R_subunit"/>
</dbReference>
<dbReference type="SUPFAM" id="SSF52540">
    <property type="entry name" value="P-loop containing nucleoside triphosphate hydrolases"/>
    <property type="match status" value="1"/>
</dbReference>
<comment type="caution">
    <text evidence="15">The sequence shown here is derived from an EMBL/GenBank/DDBJ whole genome shotgun (WGS) entry which is preliminary data.</text>
</comment>
<dbReference type="InterPro" id="IPR014001">
    <property type="entry name" value="Helicase_ATP-bd"/>
</dbReference>
<protein>
    <recommendedName>
        <fullName evidence="11">Type I restriction enzyme endonuclease subunit</fullName>
        <shortName evidence="11">R protein</shortName>
        <ecNumber evidence="11">3.1.21.3</ecNumber>
    </recommendedName>
</protein>
<keyword evidence="16" id="KW-1185">Reference proteome</keyword>
<dbReference type="GO" id="GO:0004386">
    <property type="term" value="F:helicase activity"/>
    <property type="evidence" value="ECO:0007669"/>
    <property type="project" value="UniProtKB-KW"/>
</dbReference>
<keyword evidence="10 11" id="KW-0238">DNA-binding</keyword>
<dbReference type="NCBIfam" id="TIGR00348">
    <property type="entry name" value="hsdR"/>
    <property type="match status" value="1"/>
</dbReference>
<dbReference type="Pfam" id="PF04313">
    <property type="entry name" value="HSDR_N"/>
    <property type="match status" value="1"/>
</dbReference>
<gene>
    <name evidence="15" type="primary">hsdR</name>
    <name evidence="15" type="ORF">KSB_45460</name>
</gene>
<dbReference type="Pfam" id="PF22679">
    <property type="entry name" value="T1R_D3-like"/>
    <property type="match status" value="1"/>
</dbReference>
<reference evidence="15 16" key="1">
    <citation type="journal article" date="2021" name="Int. J. Syst. Evol. Microbiol.">
        <title>Reticulibacter mediterranei gen. nov., sp. nov., within the new family Reticulibacteraceae fam. nov., and Ktedonospora formicarum gen. nov., sp. nov., Ktedonobacter robiniae sp. nov., Dictyobacter formicarum sp. nov. and Dictyobacter arantiisoli sp. nov., belonging to the class Ktedonobacteria.</title>
        <authorList>
            <person name="Yabe S."/>
            <person name="Zheng Y."/>
            <person name="Wang C.M."/>
            <person name="Sakai Y."/>
            <person name="Abe K."/>
            <person name="Yokota A."/>
            <person name="Donadio S."/>
            <person name="Cavaletti L."/>
            <person name="Monciardini P."/>
        </authorList>
    </citation>
    <scope>NUCLEOTIDE SEQUENCE [LARGE SCALE GENOMIC DNA]</scope>
    <source>
        <strain evidence="15 16">SOSP1-30</strain>
    </source>
</reference>
<dbReference type="Gene3D" id="3.90.1570.50">
    <property type="match status" value="1"/>
</dbReference>
<keyword evidence="8 11" id="KW-0378">Hydrolase</keyword>
<dbReference type="SMART" id="SM00487">
    <property type="entry name" value="DEXDc"/>
    <property type="match status" value="1"/>
</dbReference>
<feature type="coiled-coil region" evidence="12">
    <location>
        <begin position="506"/>
        <end position="533"/>
    </location>
</feature>
<comment type="function">
    <text evidence="11">Subunit R is required for both nuclease and ATPase activities, but not for modification.</text>
</comment>
<organism evidence="15 16">
    <name type="scientific">Ktedonobacter robiniae</name>
    <dbReference type="NCBI Taxonomy" id="2778365"/>
    <lineage>
        <taxon>Bacteria</taxon>
        <taxon>Bacillati</taxon>
        <taxon>Chloroflexota</taxon>
        <taxon>Ktedonobacteria</taxon>
        <taxon>Ktedonobacterales</taxon>
        <taxon>Ktedonobacteraceae</taxon>
        <taxon>Ktedonobacter</taxon>
    </lineage>
</organism>
<evidence type="ECO:0000256" key="6">
    <source>
        <dbReference type="ARBA" id="ARBA00022747"/>
    </source>
</evidence>